<evidence type="ECO:0000256" key="7">
    <source>
        <dbReference type="ARBA" id="ARBA00039099"/>
    </source>
</evidence>
<dbReference type="GO" id="GO:0000049">
    <property type="term" value="F:tRNA binding"/>
    <property type="evidence" value="ECO:0007669"/>
    <property type="project" value="UniProtKB-UniRule"/>
</dbReference>
<dbReference type="InterPro" id="IPR042296">
    <property type="entry name" value="tRNA_met_Trm1_C"/>
</dbReference>
<keyword evidence="4 8" id="KW-0949">S-adenosyl-L-methionine</keyword>
<sequence>MISEGKAKATVNGVFYNPRMKFCRDFDIAVFRAIHEKERMVRYLDALSASGIRGIRACLEAGYDVSFNDIDERAVETIKRNLELNGIEAEVYNKDANILMREKRFFHIDIDPFGSPAEFIDSACIYPKYLSVTATDTSALCGSSTASGLRKYGVFAVKTEYYPEVGLRALIGRIFNESAKYDKAVRVLVAFAKEHFYRVHIEFRRSPNAVKRTFSKYGYLFHCPKCLRRYHVRIGEGMDKCECGEKMIMIGPLWLGELHDQNFVEKLESDEKEVSRYINLIRGEIQTPFFYDLHHITKKLNTSPPKLDSVIEALRELGYSASRTRFSGTSFKTDADISEIGRVIMDLKSQPS</sequence>
<feature type="binding site" evidence="8">
    <location>
        <position position="226"/>
    </location>
    <ligand>
        <name>Zn(2+)</name>
        <dbReference type="ChEBI" id="CHEBI:29105"/>
    </ligand>
</feature>
<dbReference type="GO" id="GO:0160104">
    <property type="term" value="F:tRNA (guanine(26)-N2)-dimethyltransferase activity"/>
    <property type="evidence" value="ECO:0007669"/>
    <property type="project" value="UniProtKB-UniRule"/>
</dbReference>
<evidence type="ECO:0000256" key="6">
    <source>
        <dbReference type="ARBA" id="ARBA00022884"/>
    </source>
</evidence>
<evidence type="ECO:0000256" key="2">
    <source>
        <dbReference type="ARBA" id="ARBA00022603"/>
    </source>
</evidence>
<dbReference type="GO" id="GO:0046872">
    <property type="term" value="F:metal ion binding"/>
    <property type="evidence" value="ECO:0007669"/>
    <property type="project" value="UniProtKB-KW"/>
</dbReference>
<evidence type="ECO:0000256" key="3">
    <source>
        <dbReference type="ARBA" id="ARBA00022679"/>
    </source>
</evidence>
<feature type="binding site" evidence="8">
    <location>
        <position position="53"/>
    </location>
    <ligand>
        <name>S-adenosyl-L-methionine</name>
        <dbReference type="ChEBI" id="CHEBI:59789"/>
    </ligand>
</feature>
<dbReference type="HAMAP" id="MF_00290">
    <property type="entry name" value="tRNA_dimethyltr_TRM1"/>
    <property type="match status" value="1"/>
</dbReference>
<accession>N0BLZ3</accession>
<name>N0BLZ3_9EURY</name>
<dbReference type="HOGENOM" id="CLU_010862_5_1_2"/>
<gene>
    <name evidence="8" type="primary">trm1</name>
    <name evidence="10" type="ORF">Asulf_01286</name>
</gene>
<dbReference type="AlphaFoldDB" id="N0BLZ3"/>
<dbReference type="EC" id="2.1.1.216" evidence="7 8"/>
<dbReference type="OrthoDB" id="372177at2157"/>
<dbReference type="Gene3D" id="3.40.50.150">
    <property type="entry name" value="Vaccinia Virus protein VP39"/>
    <property type="match status" value="1"/>
</dbReference>
<organism evidence="10 11">
    <name type="scientific">Archaeoglobus sulfaticallidus PM70-1</name>
    <dbReference type="NCBI Taxonomy" id="387631"/>
    <lineage>
        <taxon>Archaea</taxon>
        <taxon>Methanobacteriati</taxon>
        <taxon>Methanobacteriota</taxon>
        <taxon>Archaeoglobi</taxon>
        <taxon>Archaeoglobales</taxon>
        <taxon>Archaeoglobaceae</taxon>
        <taxon>Archaeoglobus</taxon>
    </lineage>
</organism>
<feature type="binding site" evidence="8">
    <location>
        <position position="69"/>
    </location>
    <ligand>
        <name>S-adenosyl-L-methionine</name>
        <dbReference type="ChEBI" id="CHEBI:59789"/>
    </ligand>
</feature>
<feature type="binding site" evidence="8">
    <location>
        <position position="223"/>
    </location>
    <ligand>
        <name>Zn(2+)</name>
        <dbReference type="ChEBI" id="CHEBI:29105"/>
    </ligand>
</feature>
<feature type="binding site" evidence="8">
    <location>
        <position position="243"/>
    </location>
    <ligand>
        <name>Zn(2+)</name>
        <dbReference type="ChEBI" id="CHEBI:29105"/>
    </ligand>
</feature>
<evidence type="ECO:0000256" key="9">
    <source>
        <dbReference type="PROSITE-ProRule" id="PRU00958"/>
    </source>
</evidence>
<dbReference type="Pfam" id="PF02005">
    <property type="entry name" value="TRM"/>
    <property type="match status" value="1"/>
</dbReference>
<proteinExistence type="inferred from homology"/>
<keyword evidence="11" id="KW-1185">Reference proteome</keyword>
<comment type="similarity">
    <text evidence="8 9">Belongs to the class I-like SAM-binding methyltransferase superfamily. Trm1 family.</text>
</comment>
<dbReference type="KEGG" id="ast:Asulf_01286"/>
<keyword evidence="1 8" id="KW-0820">tRNA-binding</keyword>
<dbReference type="Proteomes" id="UP000013307">
    <property type="component" value="Chromosome"/>
</dbReference>
<protein>
    <recommendedName>
        <fullName evidence="7 8">tRNA (guanine(26)-N(2))-dimethyltransferase</fullName>
        <ecNumber evidence="7 8">2.1.1.216</ecNumber>
    </recommendedName>
    <alternativeName>
        <fullName evidence="8">tRNA 2,2-dimethylguanosine-26 methyltransferase</fullName>
    </alternativeName>
    <alternativeName>
        <fullName evidence="8">tRNA(guanine-26,N(2)-N(2)) methyltransferase</fullName>
    </alternativeName>
    <alternativeName>
        <fullName evidence="8">tRNA(m(2,2)G26)dimethyltransferase</fullName>
    </alternativeName>
</protein>
<evidence type="ECO:0000313" key="11">
    <source>
        <dbReference type="Proteomes" id="UP000013307"/>
    </source>
</evidence>
<dbReference type="eggNOG" id="arCOG01219">
    <property type="taxonomic scope" value="Archaea"/>
</dbReference>
<dbReference type="InterPro" id="IPR022923">
    <property type="entry name" value="TRM1_arc_bac"/>
</dbReference>
<keyword evidence="3 8" id="KW-0808">Transferase</keyword>
<dbReference type="PANTHER" id="PTHR10631">
    <property type="entry name" value="N 2 ,N 2 -DIMETHYLGUANOSINE TRNA METHYLTRANSFERASE"/>
    <property type="match status" value="1"/>
</dbReference>
<reference evidence="10 11" key="1">
    <citation type="journal article" date="2013" name="Genome Announc.">
        <title>Complete Genome Sequence of the Thermophilic and Facultatively Chemolithoautotrophic Sulfate Reducer Archaeoglobus sulfaticallidus Strain PM70-1T.</title>
        <authorList>
            <person name="Stokke R."/>
            <person name="Hocking W.P."/>
            <person name="Steinsbu B.O."/>
            <person name="Steen I.H."/>
        </authorList>
    </citation>
    <scope>NUCLEOTIDE SEQUENCE [LARGE SCALE GENOMIC DNA]</scope>
    <source>
        <strain evidence="10">PM70-1</strain>
    </source>
</reference>
<dbReference type="SUPFAM" id="SSF53335">
    <property type="entry name" value="S-adenosyl-L-methionine-dependent methyltransferases"/>
    <property type="match status" value="1"/>
</dbReference>
<evidence type="ECO:0000256" key="1">
    <source>
        <dbReference type="ARBA" id="ARBA00022555"/>
    </source>
</evidence>
<keyword evidence="8" id="KW-0862">Zinc</keyword>
<comment type="function">
    <text evidence="8">Dimethylates a single guanine residue at position 26 of a number of tRNAs using S-adenosyl-L-methionine as donor of the methyl groups.</text>
</comment>
<feature type="binding site" evidence="8">
    <location>
        <position position="24"/>
    </location>
    <ligand>
        <name>S-adenosyl-L-methionine</name>
        <dbReference type="ChEBI" id="CHEBI:59789"/>
    </ligand>
</feature>
<feature type="binding site" evidence="8">
    <location>
        <position position="241"/>
    </location>
    <ligand>
        <name>Zn(2+)</name>
        <dbReference type="ChEBI" id="CHEBI:29105"/>
    </ligand>
</feature>
<dbReference type="InterPro" id="IPR029063">
    <property type="entry name" value="SAM-dependent_MTases_sf"/>
</dbReference>
<evidence type="ECO:0000256" key="5">
    <source>
        <dbReference type="ARBA" id="ARBA00022694"/>
    </source>
</evidence>
<dbReference type="STRING" id="387631.Asulf_01286"/>
<comment type="catalytic activity">
    <reaction evidence="8">
        <text>guanosine(26) in tRNA + 2 S-adenosyl-L-methionine = N(2)-dimethylguanosine(26) in tRNA + 2 S-adenosyl-L-homocysteine + 2 H(+)</text>
        <dbReference type="Rhea" id="RHEA:43140"/>
        <dbReference type="Rhea" id="RHEA-COMP:10359"/>
        <dbReference type="Rhea" id="RHEA-COMP:10360"/>
        <dbReference type="ChEBI" id="CHEBI:15378"/>
        <dbReference type="ChEBI" id="CHEBI:57856"/>
        <dbReference type="ChEBI" id="CHEBI:59789"/>
        <dbReference type="ChEBI" id="CHEBI:74269"/>
        <dbReference type="ChEBI" id="CHEBI:74513"/>
        <dbReference type="EC" id="2.1.1.216"/>
    </reaction>
</comment>
<dbReference type="Gene3D" id="3.30.56.70">
    <property type="entry name" value="N2,N2-dimethylguanosine tRNA methyltransferase, C-terminal domain"/>
    <property type="match status" value="1"/>
</dbReference>
<dbReference type="PROSITE" id="PS51626">
    <property type="entry name" value="SAM_MT_TRM1"/>
    <property type="match status" value="1"/>
</dbReference>
<feature type="binding site" evidence="8">
    <location>
        <position position="95"/>
    </location>
    <ligand>
        <name>S-adenosyl-L-methionine</name>
        <dbReference type="ChEBI" id="CHEBI:59789"/>
    </ligand>
</feature>
<keyword evidence="8" id="KW-0479">Metal-binding</keyword>
<dbReference type="GO" id="GO:0002940">
    <property type="term" value="P:tRNA N2-guanine methylation"/>
    <property type="evidence" value="ECO:0007669"/>
    <property type="project" value="TreeGrafter"/>
</dbReference>
<keyword evidence="2 8" id="KW-0489">Methyltransferase</keyword>
<evidence type="ECO:0000313" key="10">
    <source>
        <dbReference type="EMBL" id="AGK61280.1"/>
    </source>
</evidence>
<evidence type="ECO:0000256" key="4">
    <source>
        <dbReference type="ARBA" id="ARBA00022691"/>
    </source>
</evidence>
<keyword evidence="5 8" id="KW-0819">tRNA processing</keyword>
<dbReference type="EMBL" id="CP005290">
    <property type="protein sequence ID" value="AGK61280.1"/>
    <property type="molecule type" value="Genomic_DNA"/>
</dbReference>
<evidence type="ECO:0000256" key="8">
    <source>
        <dbReference type="HAMAP-Rule" id="MF_00290"/>
    </source>
</evidence>
<dbReference type="InterPro" id="IPR002905">
    <property type="entry name" value="Trm1"/>
</dbReference>
<feature type="binding site" evidence="8">
    <location>
        <position position="96"/>
    </location>
    <ligand>
        <name>S-adenosyl-L-methionine</name>
        <dbReference type="ChEBI" id="CHEBI:59789"/>
    </ligand>
</feature>
<dbReference type="NCBIfam" id="TIGR00308">
    <property type="entry name" value="TRM1"/>
    <property type="match status" value="1"/>
</dbReference>
<keyword evidence="6 8" id="KW-0694">RNA-binding</keyword>
<dbReference type="PANTHER" id="PTHR10631:SF3">
    <property type="entry name" value="TRNA (GUANINE(26)-N(2))-DIMETHYLTRANSFERASE"/>
    <property type="match status" value="1"/>
</dbReference>